<dbReference type="AlphaFoldDB" id="A0A3G6TH00"/>
<dbReference type="KEGG" id="cben:EG339_12500"/>
<dbReference type="GO" id="GO:0046914">
    <property type="term" value="F:transition metal ion binding"/>
    <property type="evidence" value="ECO:0007669"/>
    <property type="project" value="TreeGrafter"/>
</dbReference>
<dbReference type="Proteomes" id="UP000271193">
    <property type="component" value="Chromosome"/>
</dbReference>
<dbReference type="GO" id="GO:0060003">
    <property type="term" value="P:copper ion export"/>
    <property type="evidence" value="ECO:0007669"/>
    <property type="project" value="TreeGrafter"/>
</dbReference>
<feature type="domain" description="Heavy metal binding" evidence="4">
    <location>
        <begin position="34"/>
        <end position="59"/>
    </location>
</feature>
<dbReference type="PANTHER" id="PTHR30097:SF15">
    <property type="entry name" value="CATION EFFLUX SYSTEM PROTEIN CUSB"/>
    <property type="match status" value="1"/>
</dbReference>
<keyword evidence="10" id="KW-1185">Reference proteome</keyword>
<keyword evidence="3" id="KW-0732">Signal</keyword>
<dbReference type="Pfam" id="PF19335">
    <property type="entry name" value="HMBD"/>
    <property type="match status" value="1"/>
</dbReference>
<dbReference type="Pfam" id="PF25919">
    <property type="entry name" value="BSH_CusB"/>
    <property type="match status" value="1"/>
</dbReference>
<protein>
    <submittedName>
        <fullName evidence="9">Efflux RND transporter periplasmic adaptor subunit</fullName>
    </submittedName>
</protein>
<evidence type="ECO:0000259" key="5">
    <source>
        <dbReference type="Pfam" id="PF25869"/>
    </source>
</evidence>
<dbReference type="GO" id="GO:0022857">
    <property type="term" value="F:transmembrane transporter activity"/>
    <property type="evidence" value="ECO:0007669"/>
    <property type="project" value="InterPro"/>
</dbReference>
<evidence type="ECO:0000259" key="8">
    <source>
        <dbReference type="Pfam" id="PF25975"/>
    </source>
</evidence>
<dbReference type="SUPFAM" id="SSF111369">
    <property type="entry name" value="HlyD-like secretion proteins"/>
    <property type="match status" value="1"/>
</dbReference>
<dbReference type="Gene3D" id="2.40.30.170">
    <property type="match status" value="1"/>
</dbReference>
<dbReference type="GO" id="GO:0030288">
    <property type="term" value="C:outer membrane-bounded periplasmic space"/>
    <property type="evidence" value="ECO:0007669"/>
    <property type="project" value="TreeGrafter"/>
</dbReference>
<evidence type="ECO:0000313" key="10">
    <source>
        <dbReference type="Proteomes" id="UP000271193"/>
    </source>
</evidence>
<name>A0A3G6TH00_9FLAO</name>
<dbReference type="Gene3D" id="2.40.420.20">
    <property type="match status" value="1"/>
</dbReference>
<evidence type="ECO:0000259" key="7">
    <source>
        <dbReference type="Pfam" id="PF25954"/>
    </source>
</evidence>
<feature type="domain" description="CusB-like three alpha-helical bundle" evidence="5">
    <location>
        <begin position="147"/>
        <end position="204"/>
    </location>
</feature>
<reference evidence="10" key="1">
    <citation type="submission" date="2018-11" db="EMBL/GenBank/DDBJ databases">
        <title>Proposal to divide the Flavobacteriaceae and reorganize its genera based on Amino Acid Identity values calculated from whole genome sequences.</title>
        <authorList>
            <person name="Nicholson A.C."/>
            <person name="Gulvik C.A."/>
            <person name="Whitney A.M."/>
            <person name="Humrighouse B.W."/>
            <person name="Bell M."/>
            <person name="Holmes B."/>
            <person name="Steigerwalt A.G."/>
            <person name="Villarma A."/>
            <person name="Sheth M."/>
            <person name="Batra D."/>
            <person name="Pryor J."/>
            <person name="Bernardet J.-F."/>
            <person name="Hugo C."/>
            <person name="Kampfer P."/>
            <person name="Newman J."/>
            <person name="McQuiston J.R."/>
        </authorList>
    </citation>
    <scope>NUCLEOTIDE SEQUENCE [LARGE SCALE GENOMIC DNA]</scope>
    <source>
        <strain evidence="10">G0229</strain>
    </source>
</reference>
<dbReference type="NCBIfam" id="TIGR01730">
    <property type="entry name" value="RND_mfp"/>
    <property type="match status" value="1"/>
</dbReference>
<dbReference type="InterPro" id="IPR051909">
    <property type="entry name" value="MFP_Cation_Efflux"/>
</dbReference>
<comment type="similarity">
    <text evidence="1">Belongs to the membrane fusion protein (MFP) (TC 8.A.1) family.</text>
</comment>
<dbReference type="Pfam" id="PF25869">
    <property type="entry name" value="3HB_CusB"/>
    <property type="match status" value="1"/>
</dbReference>
<evidence type="ECO:0000256" key="3">
    <source>
        <dbReference type="SAM" id="SignalP"/>
    </source>
</evidence>
<dbReference type="InterPro" id="IPR058792">
    <property type="entry name" value="Beta-barrel_RND_2"/>
</dbReference>
<dbReference type="OrthoDB" id="998050at2"/>
<dbReference type="GO" id="GO:0016020">
    <property type="term" value="C:membrane"/>
    <property type="evidence" value="ECO:0007669"/>
    <property type="project" value="InterPro"/>
</dbReference>
<gene>
    <name evidence="9" type="ORF">EG339_12500</name>
</gene>
<dbReference type="GO" id="GO:0015679">
    <property type="term" value="P:plasma membrane copper ion transport"/>
    <property type="evidence" value="ECO:0007669"/>
    <property type="project" value="TreeGrafter"/>
</dbReference>
<feature type="domain" description="CzcB-like C-terminal circularly permuted SH3-like" evidence="8">
    <location>
        <begin position="324"/>
        <end position="384"/>
    </location>
</feature>
<feature type="signal peptide" evidence="3">
    <location>
        <begin position="1"/>
        <end position="20"/>
    </location>
</feature>
<feature type="domain" description="CusB-like beta-barrel" evidence="7">
    <location>
        <begin position="242"/>
        <end position="318"/>
    </location>
</feature>
<dbReference type="GeneID" id="99065623"/>
<dbReference type="InterPro" id="IPR045800">
    <property type="entry name" value="HMBD"/>
</dbReference>
<keyword evidence="2" id="KW-0813">Transport</keyword>
<dbReference type="PROSITE" id="PS51257">
    <property type="entry name" value="PROKAR_LIPOPROTEIN"/>
    <property type="match status" value="1"/>
</dbReference>
<proteinExistence type="inferred from homology"/>
<dbReference type="InterPro" id="IPR058791">
    <property type="entry name" value="3HB_CusB"/>
</dbReference>
<evidence type="ECO:0000256" key="1">
    <source>
        <dbReference type="ARBA" id="ARBA00009477"/>
    </source>
</evidence>
<dbReference type="InterPro" id="IPR058649">
    <property type="entry name" value="CzcB_C"/>
</dbReference>
<dbReference type="EMBL" id="CP033932">
    <property type="protein sequence ID" value="AZB25340.1"/>
    <property type="molecule type" value="Genomic_DNA"/>
</dbReference>
<evidence type="ECO:0000259" key="4">
    <source>
        <dbReference type="Pfam" id="PF19335"/>
    </source>
</evidence>
<dbReference type="PANTHER" id="PTHR30097">
    <property type="entry name" value="CATION EFFLUX SYSTEM PROTEIN CUSB"/>
    <property type="match status" value="1"/>
</dbReference>
<sequence length="405" mass="44707">MKYYLVITIALLMSVLLSCKDNKHDHAGNNDGSYYTCSMHPQVVSDKPGHCPICHMELVRVEKSKQADPNTIQLNSEQIKLGNIKTDTLKDGLLGDRVILTGVLNFNQYNMQSVSSRVMGRVEKLHYKNVGDFVTKGSPLMEIYSEELNNAKQEYLLALEKKKTFGNINSIDFDQLIQSSKNKLLLWGMTDNQVRALQSAGKISATTTFYSTASGYITSLQVVEGGYVAEGGTIVDLADLSTIWAEAQAYSSQMSLINQTKTATVQIPDLNNKVITGKIDFSNPELNPSSRINLIRITVPNPNKDLKPGMPVYVFLETPKTKGITMPVDAVIRNGKSETVWVQTGEKTFKSRMVKTGTEIDNRIEIVSGLVDGDIVVVSGAYLLNSEYIFRNGADPMAGHDMSSM</sequence>
<dbReference type="Pfam" id="PF25954">
    <property type="entry name" value="Beta-barrel_RND_2"/>
    <property type="match status" value="1"/>
</dbReference>
<evidence type="ECO:0000256" key="2">
    <source>
        <dbReference type="ARBA" id="ARBA00022448"/>
    </source>
</evidence>
<feature type="chain" id="PRO_5018264820" evidence="3">
    <location>
        <begin position="21"/>
        <end position="405"/>
    </location>
</feature>
<dbReference type="RefSeq" id="WP_002981087.1">
    <property type="nucleotide sequence ID" value="NZ_CP033931.1"/>
</dbReference>
<evidence type="ECO:0000259" key="6">
    <source>
        <dbReference type="Pfam" id="PF25919"/>
    </source>
</evidence>
<dbReference type="InterPro" id="IPR006143">
    <property type="entry name" value="RND_pump_MFP"/>
</dbReference>
<feature type="domain" description="CusB-like barrel-sandwich hybrid" evidence="6">
    <location>
        <begin position="112"/>
        <end position="237"/>
    </location>
</feature>
<dbReference type="Pfam" id="PF25975">
    <property type="entry name" value="CzcB_C"/>
    <property type="match status" value="1"/>
</dbReference>
<accession>A0A3G6TH00</accession>
<dbReference type="InterPro" id="IPR058790">
    <property type="entry name" value="BSH_CusB"/>
</dbReference>
<evidence type="ECO:0000313" key="9">
    <source>
        <dbReference type="EMBL" id="AZB25340.1"/>
    </source>
</evidence>
<organism evidence="9 10">
    <name type="scientific">Chryseobacterium bernardetii</name>
    <dbReference type="NCBI Taxonomy" id="1241978"/>
    <lineage>
        <taxon>Bacteria</taxon>
        <taxon>Pseudomonadati</taxon>
        <taxon>Bacteroidota</taxon>
        <taxon>Flavobacteriia</taxon>
        <taxon>Flavobacteriales</taxon>
        <taxon>Weeksellaceae</taxon>
        <taxon>Chryseobacterium group</taxon>
        <taxon>Chryseobacterium</taxon>
    </lineage>
</organism>